<name>A0ABR9IU60_RHIVS</name>
<proteinExistence type="inferred from homology"/>
<dbReference type="EMBL" id="JADBEC010000001">
    <property type="protein sequence ID" value="MBE1506663.1"/>
    <property type="molecule type" value="Genomic_DNA"/>
</dbReference>
<dbReference type="InterPro" id="IPR036390">
    <property type="entry name" value="WH_DNA-bd_sf"/>
</dbReference>
<comment type="caution">
    <text evidence="3">The sequence shown here is derived from an EMBL/GenBank/DDBJ whole genome shotgun (WGS) entry which is preliminary data.</text>
</comment>
<gene>
    <name evidence="3" type="ORF">H4W29_003844</name>
</gene>
<reference evidence="3 4" key="1">
    <citation type="submission" date="2020-10" db="EMBL/GenBank/DDBJ databases">
        <title>Sequencing the genomes of 1000 actinobacteria strains.</title>
        <authorList>
            <person name="Klenk H.-P."/>
        </authorList>
    </citation>
    <scope>NUCLEOTIDE SEQUENCE [LARGE SCALE GENOMIC DNA]</scope>
    <source>
        <strain evidence="3 4">DSM 7307</strain>
    </source>
</reference>
<keyword evidence="3" id="KW-0238">DNA-binding</keyword>
<comment type="similarity">
    <text evidence="1">Belongs to the LysR transcriptional regulatory family.</text>
</comment>
<dbReference type="InterPro" id="IPR000847">
    <property type="entry name" value="LysR_HTH_N"/>
</dbReference>
<dbReference type="GO" id="GO:0003677">
    <property type="term" value="F:DNA binding"/>
    <property type="evidence" value="ECO:0007669"/>
    <property type="project" value="UniProtKB-KW"/>
</dbReference>
<dbReference type="Proteomes" id="UP000620262">
    <property type="component" value="Unassembled WGS sequence"/>
</dbReference>
<protein>
    <submittedName>
        <fullName evidence="3">DNA-binding transcriptional LysR family regulator</fullName>
    </submittedName>
</protein>
<dbReference type="PANTHER" id="PTHR30537">
    <property type="entry name" value="HTH-TYPE TRANSCRIPTIONAL REGULATOR"/>
    <property type="match status" value="1"/>
</dbReference>
<dbReference type="Pfam" id="PF00126">
    <property type="entry name" value="HTH_1"/>
    <property type="match status" value="1"/>
</dbReference>
<sequence length="288" mass="31927">MKEASWDDLQLFFHVATSGGLTGAAARTGLSAPTIGRRMLALERATGRTLFRRGPTGYLLASDGEALFERVLVMQEAAEAIADWRGDVLTLPIVSTGADAWMLWFIAGHLPAVWQPEDRFRMCYKALDTGLDLTYREAHLAIMHGRPERGNFATRRSVSVAHAAYQAATFSAANHNWISLGTEIAVTPADKWTFEQPDHWITSWTNTPLMLLHLIRGGAGRGLLPCFMGDAEPGLVRAGPVTDSLTYDIWITVHEDERQRPEVRMVIDRLSALFSAHADLFAGRRERA</sequence>
<dbReference type="Gene3D" id="1.10.10.10">
    <property type="entry name" value="Winged helix-like DNA-binding domain superfamily/Winged helix DNA-binding domain"/>
    <property type="match status" value="1"/>
</dbReference>
<dbReference type="PROSITE" id="PS50931">
    <property type="entry name" value="HTH_LYSR"/>
    <property type="match status" value="1"/>
</dbReference>
<dbReference type="InterPro" id="IPR058163">
    <property type="entry name" value="LysR-type_TF_proteobact-type"/>
</dbReference>
<feature type="domain" description="HTH lysR-type" evidence="2">
    <location>
        <begin position="1"/>
        <end position="61"/>
    </location>
</feature>
<dbReference type="PANTHER" id="PTHR30537:SF3">
    <property type="entry name" value="TRANSCRIPTIONAL REGULATORY PROTEIN"/>
    <property type="match status" value="1"/>
</dbReference>
<organism evidence="3 4">
    <name type="scientific">Rhizobium viscosum</name>
    <name type="common">Arthrobacter viscosus</name>
    <dbReference type="NCBI Taxonomy" id="1673"/>
    <lineage>
        <taxon>Bacteria</taxon>
        <taxon>Pseudomonadati</taxon>
        <taxon>Pseudomonadota</taxon>
        <taxon>Alphaproteobacteria</taxon>
        <taxon>Hyphomicrobiales</taxon>
        <taxon>Rhizobiaceae</taxon>
        <taxon>Rhizobium/Agrobacterium group</taxon>
        <taxon>Rhizobium</taxon>
    </lineage>
</organism>
<evidence type="ECO:0000256" key="1">
    <source>
        <dbReference type="ARBA" id="ARBA00009437"/>
    </source>
</evidence>
<dbReference type="SUPFAM" id="SSF53850">
    <property type="entry name" value="Periplasmic binding protein-like II"/>
    <property type="match status" value="1"/>
</dbReference>
<dbReference type="SUPFAM" id="SSF46785">
    <property type="entry name" value="Winged helix' DNA-binding domain"/>
    <property type="match status" value="1"/>
</dbReference>
<accession>A0ABR9IU60</accession>
<evidence type="ECO:0000313" key="3">
    <source>
        <dbReference type="EMBL" id="MBE1506663.1"/>
    </source>
</evidence>
<evidence type="ECO:0000313" key="4">
    <source>
        <dbReference type="Proteomes" id="UP000620262"/>
    </source>
</evidence>
<evidence type="ECO:0000259" key="2">
    <source>
        <dbReference type="PROSITE" id="PS50931"/>
    </source>
</evidence>
<dbReference type="RefSeq" id="WP_192730334.1">
    <property type="nucleotide sequence ID" value="NZ_BAAAVL010000021.1"/>
</dbReference>
<dbReference type="InterPro" id="IPR036388">
    <property type="entry name" value="WH-like_DNA-bd_sf"/>
</dbReference>
<keyword evidence="4" id="KW-1185">Reference proteome</keyword>